<dbReference type="EMBL" id="LXKA01000098">
    <property type="protein sequence ID" value="OAJ64528.1"/>
    <property type="molecule type" value="Genomic_DNA"/>
</dbReference>
<gene>
    <name evidence="2" type="ORF">A6V36_15940</name>
    <name evidence="3" type="ORF">A6V37_18880</name>
</gene>
<dbReference type="Proteomes" id="UP000078116">
    <property type="component" value="Unassembled WGS sequence"/>
</dbReference>
<evidence type="ECO:0000313" key="5">
    <source>
        <dbReference type="Proteomes" id="UP000078116"/>
    </source>
</evidence>
<evidence type="ECO:0000259" key="1">
    <source>
        <dbReference type="Pfam" id="PF01370"/>
    </source>
</evidence>
<name>A0A1A9NEG6_9BURK</name>
<evidence type="ECO:0000313" key="2">
    <source>
        <dbReference type="EMBL" id="OAJ51515.1"/>
    </source>
</evidence>
<comment type="caution">
    <text evidence="3">The sequence shown here is derived from an EMBL/GenBank/DDBJ whole genome shotgun (WGS) entry which is preliminary data.</text>
</comment>
<dbReference type="InterPro" id="IPR036291">
    <property type="entry name" value="NAD(P)-bd_dom_sf"/>
</dbReference>
<dbReference type="InterPro" id="IPR050177">
    <property type="entry name" value="Lipid_A_modif_metabolic_enz"/>
</dbReference>
<dbReference type="AlphaFoldDB" id="A0A1A9NEG6"/>
<dbReference type="OrthoDB" id="9769113at2"/>
<dbReference type="STRING" id="1462993.A6V36_15940"/>
<dbReference type="InterPro" id="IPR001509">
    <property type="entry name" value="Epimerase_deHydtase"/>
</dbReference>
<keyword evidence="4" id="KW-1185">Reference proteome</keyword>
<feature type="domain" description="NAD-dependent epimerase/dehydratase" evidence="1">
    <location>
        <begin position="7"/>
        <end position="240"/>
    </location>
</feature>
<accession>A0A1A9NEG6</accession>
<dbReference type="EMBL" id="LXJZ01000253">
    <property type="protein sequence ID" value="OAJ51515.1"/>
    <property type="molecule type" value="Genomic_DNA"/>
</dbReference>
<dbReference type="Pfam" id="PF01370">
    <property type="entry name" value="Epimerase"/>
    <property type="match status" value="1"/>
</dbReference>
<dbReference type="RefSeq" id="WP_064272409.1">
    <property type="nucleotide sequence ID" value="NZ_LXJZ01000253.1"/>
</dbReference>
<organism evidence="3 5">
    <name type="scientific">Paraburkholderia ginsengiterrae</name>
    <dbReference type="NCBI Taxonomy" id="1462993"/>
    <lineage>
        <taxon>Bacteria</taxon>
        <taxon>Pseudomonadati</taxon>
        <taxon>Pseudomonadota</taxon>
        <taxon>Betaproteobacteria</taxon>
        <taxon>Burkholderiales</taxon>
        <taxon>Burkholderiaceae</taxon>
        <taxon>Paraburkholderia</taxon>
    </lineage>
</organism>
<reference evidence="4 5" key="1">
    <citation type="submission" date="2016-04" db="EMBL/GenBank/DDBJ databases">
        <title>Reclassification of Paraburkholderia panaciterrae (Farh et al. 2015) Dobritsa &amp; Samadpour 2016 as a later homotypic synonym of Paraburkholderia ginsengiterrae (Farh et al. 2015) Dobritsa &amp; Samadpour 2016.</title>
        <authorList>
            <person name="Dobritsa A.P."/>
            <person name="Kutumbaka K."/>
            <person name="Samadpour M."/>
        </authorList>
    </citation>
    <scope>NUCLEOTIDE SEQUENCE [LARGE SCALE GENOMIC DNA]</scope>
    <source>
        <strain evidence="3 5">DCY85</strain>
        <strain evidence="2 4">DCY85-1</strain>
    </source>
</reference>
<protein>
    <recommendedName>
        <fullName evidence="1">NAD-dependent epimerase/dehydratase domain-containing protein</fullName>
    </recommendedName>
</protein>
<dbReference type="Proteomes" id="UP000077961">
    <property type="component" value="Unassembled WGS sequence"/>
</dbReference>
<evidence type="ECO:0000313" key="4">
    <source>
        <dbReference type="Proteomes" id="UP000077961"/>
    </source>
</evidence>
<dbReference type="Gene3D" id="3.40.50.720">
    <property type="entry name" value="NAD(P)-binding Rossmann-like Domain"/>
    <property type="match status" value="1"/>
</dbReference>
<dbReference type="PANTHER" id="PTHR43245">
    <property type="entry name" value="BIFUNCTIONAL POLYMYXIN RESISTANCE PROTEIN ARNA"/>
    <property type="match status" value="1"/>
</dbReference>
<dbReference type="SUPFAM" id="SSF51735">
    <property type="entry name" value="NAD(P)-binding Rossmann-fold domains"/>
    <property type="match status" value="1"/>
</dbReference>
<proteinExistence type="predicted"/>
<sequence>MTDHLPVLLIGASGMIGSAIASMLPEHGYTVRAFVRDGCPQTPLARRPDEIVRGNMLTGQGLDEAVKGVQAVLYFAGTSVPATSGDNPAIEFEASLPPLTNVLNALVRCNPQARFFFPSTGGAIYGSCDNAPSESSPTHPLSAYALGKALAEQTVQFYNDVFNIRSDILRISNAYGYARPRIVPQGVIDHFLDNAIRGVTSQVWGSLDVQRDYIFVDDVAHAVLSLLQANRRPSSVYNVGQSESHSLRQVLSLIEQVTDRQHRYELVNDQYSGVARSSIDCSLLTRTVGWRPSISLEDGIARTWQRKCALRDR</sequence>
<evidence type="ECO:0000313" key="3">
    <source>
        <dbReference type="EMBL" id="OAJ64528.1"/>
    </source>
</evidence>